<dbReference type="Proteomes" id="UP000190064">
    <property type="component" value="Unassembled WGS sequence"/>
</dbReference>
<proteinExistence type="predicted"/>
<keyword evidence="2" id="KW-1185">Reference proteome</keyword>
<evidence type="ECO:0000313" key="1">
    <source>
        <dbReference type="EMBL" id="OOV88220.1"/>
    </source>
</evidence>
<organism evidence="1 2">
    <name type="scientific">Oceanospirillum linum</name>
    <dbReference type="NCBI Taxonomy" id="966"/>
    <lineage>
        <taxon>Bacteria</taxon>
        <taxon>Pseudomonadati</taxon>
        <taxon>Pseudomonadota</taxon>
        <taxon>Gammaproteobacteria</taxon>
        <taxon>Oceanospirillales</taxon>
        <taxon>Oceanospirillaceae</taxon>
        <taxon>Oceanospirillum</taxon>
    </lineage>
</organism>
<protein>
    <submittedName>
        <fullName evidence="1">Uncharacterized protein</fullName>
    </submittedName>
</protein>
<evidence type="ECO:0000313" key="2">
    <source>
        <dbReference type="Proteomes" id="UP000190064"/>
    </source>
</evidence>
<name>A0A1T1HER1_OCELI</name>
<sequence>MKISKLIKKAETYARSDELKRKEKKKYLKKVIKKLRKHEDKLRQEYDSCTDFEKSRQLKQEIALAYNQRKKGVKILKSLKKKKRDRD</sequence>
<dbReference type="RefSeq" id="WP_077242642.1">
    <property type="nucleotide sequence ID" value="NZ_FXTS01000001.1"/>
</dbReference>
<dbReference type="AlphaFoldDB" id="A0A1T1HER1"/>
<accession>A0A1T1HER1</accession>
<dbReference type="EMBL" id="MTSD02000001">
    <property type="protein sequence ID" value="OOV88220.1"/>
    <property type="molecule type" value="Genomic_DNA"/>
</dbReference>
<gene>
    <name evidence="1" type="ORF">BTA35_0201425</name>
</gene>
<comment type="caution">
    <text evidence="1">The sequence shown here is derived from an EMBL/GenBank/DDBJ whole genome shotgun (WGS) entry which is preliminary data.</text>
</comment>
<reference evidence="1" key="1">
    <citation type="submission" date="2017-02" db="EMBL/GenBank/DDBJ databases">
        <title>Draft Genome Sequence of the Salt Water Bacterium Oceanospirillum linum ATCC 11336.</title>
        <authorList>
            <person name="Trachtenberg A.M."/>
            <person name="Carney J.G."/>
            <person name="Linnane J.D."/>
            <person name="Rheaume B.A."/>
            <person name="Pitts N.L."/>
            <person name="Mykles D.L."/>
            <person name="Maclea K.S."/>
        </authorList>
    </citation>
    <scope>NUCLEOTIDE SEQUENCE [LARGE SCALE GENOMIC DNA]</scope>
    <source>
        <strain evidence="1">ATCC 11336</strain>
    </source>
</reference>